<name>A0A2K8SSJ8_9NOSO</name>
<organism evidence="1 2">
    <name type="scientific">Nostoc flagelliforme CCNUN1</name>
    <dbReference type="NCBI Taxonomy" id="2038116"/>
    <lineage>
        <taxon>Bacteria</taxon>
        <taxon>Bacillati</taxon>
        <taxon>Cyanobacteriota</taxon>
        <taxon>Cyanophyceae</taxon>
        <taxon>Nostocales</taxon>
        <taxon>Nostocaceae</taxon>
        <taxon>Nostoc</taxon>
    </lineage>
</organism>
<dbReference type="AlphaFoldDB" id="A0A2K8SSJ8"/>
<evidence type="ECO:0000313" key="2">
    <source>
        <dbReference type="Proteomes" id="UP000232003"/>
    </source>
</evidence>
<gene>
    <name evidence="1" type="ORF">COO91_04396</name>
</gene>
<accession>A0A2K8SSJ8</accession>
<evidence type="ECO:0000313" key="1">
    <source>
        <dbReference type="EMBL" id="AUB38426.1"/>
    </source>
</evidence>
<dbReference type="Proteomes" id="UP000232003">
    <property type="component" value="Chromosome"/>
</dbReference>
<reference evidence="1 2" key="1">
    <citation type="submission" date="2017-11" db="EMBL/GenBank/DDBJ databases">
        <title>Complete genome of a free-living desiccation-tolerant cyanobacterium and its photosynthetic adaptation to extreme terrestrial habitat.</title>
        <authorList>
            <person name="Shang J."/>
        </authorList>
    </citation>
    <scope>NUCLEOTIDE SEQUENCE [LARGE SCALE GENOMIC DNA]</scope>
    <source>
        <strain evidence="1 2">CCNUN1</strain>
    </source>
</reference>
<dbReference type="KEGG" id="nfl:COO91_04396"/>
<sequence>MKGQGAVFRKLELPSAITAFLEKFAMSTTGYTYGRLLLRFGLPLSGYVWNHTDAFNF</sequence>
<keyword evidence="2" id="KW-1185">Reference proteome</keyword>
<dbReference type="EMBL" id="CP024785">
    <property type="protein sequence ID" value="AUB38426.1"/>
    <property type="molecule type" value="Genomic_DNA"/>
</dbReference>
<protein>
    <submittedName>
        <fullName evidence="1">Uncharacterized protein</fullName>
    </submittedName>
</protein>
<proteinExistence type="predicted"/>